<feature type="signal peptide" evidence="1">
    <location>
        <begin position="1"/>
        <end position="26"/>
    </location>
</feature>
<keyword evidence="1" id="KW-0732">Signal</keyword>
<organism evidence="2 3">
    <name type="scientific">Nitrosomonas oligotropha</name>
    <dbReference type="NCBI Taxonomy" id="42354"/>
    <lineage>
        <taxon>Bacteria</taxon>
        <taxon>Pseudomonadati</taxon>
        <taxon>Pseudomonadota</taxon>
        <taxon>Betaproteobacteria</taxon>
        <taxon>Nitrosomonadales</taxon>
        <taxon>Nitrosomonadaceae</taxon>
        <taxon>Nitrosomonas</taxon>
    </lineage>
</organism>
<comment type="caution">
    <text evidence="2">The sequence shown here is derived from an EMBL/GenBank/DDBJ whole genome shotgun (WGS) entry which is preliminary data.</text>
</comment>
<dbReference type="Proteomes" id="UP000321055">
    <property type="component" value="Unassembled WGS sequence"/>
</dbReference>
<dbReference type="AlphaFoldDB" id="A0A5C7VUX6"/>
<evidence type="ECO:0000313" key="3">
    <source>
        <dbReference type="Proteomes" id="UP000321055"/>
    </source>
</evidence>
<evidence type="ECO:0000313" key="2">
    <source>
        <dbReference type="EMBL" id="TXI27974.1"/>
    </source>
</evidence>
<dbReference type="EMBL" id="SSFX01000062">
    <property type="protein sequence ID" value="TXI27974.1"/>
    <property type="molecule type" value="Genomic_DNA"/>
</dbReference>
<name>A0A5C7VUX6_9PROT</name>
<sequence length="130" mass="14462">MKSGFKKINPLIAVFCLLSASASLHAFTPPEGYQGRFLVPRTLAIQPSIINPEIYPSSGNPTPQPGFENNITQQEGLRICFYELEVDVRNCQHAYQNNVTGYNECITMAGESHTSCLTWVQKLPVEENSN</sequence>
<feature type="chain" id="PRO_5022987128" evidence="1">
    <location>
        <begin position="27"/>
        <end position="130"/>
    </location>
</feature>
<gene>
    <name evidence="2" type="ORF">E6Q60_08315</name>
</gene>
<protein>
    <submittedName>
        <fullName evidence="2">Uncharacterized protein</fullName>
    </submittedName>
</protein>
<reference evidence="2 3" key="1">
    <citation type="submission" date="2018-09" db="EMBL/GenBank/DDBJ databases">
        <title>Metagenome Assembled Genomes from an Advanced Water Purification Facility.</title>
        <authorList>
            <person name="Stamps B.W."/>
            <person name="Spear J.R."/>
        </authorList>
    </citation>
    <scope>NUCLEOTIDE SEQUENCE [LARGE SCALE GENOMIC DNA]</scope>
    <source>
        <strain evidence="2">Bin_54_1</strain>
    </source>
</reference>
<accession>A0A5C7VUX6</accession>
<evidence type="ECO:0000256" key="1">
    <source>
        <dbReference type="SAM" id="SignalP"/>
    </source>
</evidence>
<proteinExistence type="predicted"/>